<proteinExistence type="predicted"/>
<evidence type="ECO:0000259" key="1">
    <source>
        <dbReference type="Pfam" id="PF05193"/>
    </source>
</evidence>
<keyword evidence="3" id="KW-1185">Reference proteome</keyword>
<evidence type="ECO:0000313" key="2">
    <source>
        <dbReference type="EMBL" id="KQM08287.1"/>
    </source>
</evidence>
<feature type="domain" description="Peptidase M16 C-terminal" evidence="1">
    <location>
        <begin position="200"/>
        <end position="379"/>
    </location>
</feature>
<dbReference type="Gene3D" id="3.30.830.10">
    <property type="entry name" value="Metalloenzyme, LuxS/M16 peptidase-like"/>
    <property type="match status" value="2"/>
</dbReference>
<dbReference type="Proteomes" id="UP000054172">
    <property type="component" value="Unassembled WGS sequence"/>
</dbReference>
<reference evidence="2" key="1">
    <citation type="submission" date="2015-08" db="EMBL/GenBank/DDBJ databases">
        <title>Candidatus Bacteriodes Periocalifornicus.</title>
        <authorList>
            <person name="McLean J.S."/>
            <person name="Kelley S."/>
        </authorList>
    </citation>
    <scope>NUCLEOTIDE SEQUENCE [LARGE SCALE GENOMIC DNA]</scope>
    <source>
        <strain evidence="2">12B</strain>
    </source>
</reference>
<dbReference type="InterPro" id="IPR007863">
    <property type="entry name" value="Peptidase_M16_C"/>
</dbReference>
<dbReference type="EMBL" id="LIIK01000049">
    <property type="protein sequence ID" value="KQM08287.1"/>
    <property type="molecule type" value="Genomic_DNA"/>
</dbReference>
<name>A0A0Q4AZF2_9BACT</name>
<sequence length="459" mass="50990">MPACWSTGQKLFDNMAAEMLDRVNGPGVEWGETFEVPAFDQRVLPNGLPVWMLPEEEEGVVSLRLLFAVDGRWGITPAVAHGTMELMPRGAGAKSEQAIFEALDGWGSQVAFSYRLDYGMVWVRTLRQNFTDTIMLLREVLTQPAYGAESLVAWQNSEEAALRVSLQQPDTLAMRAQLDALYPKGHRYAAFSQLGDYQRVDAQALRHAHRQWIGAANCKAIYVGSYDAVLYQGLCEALGNATWGEAKAAGQGGYISPKATGEREPLRQSASAMKNQASIRMGLLLPKLPLEELWGITFAVNLLGGYFGSRLMTNLRERNGYTYGVSAQVHQLLEATRVGIGTEVGNDCLLPAIREIAHELATLQDTLPSHDELEELKAYLIGGRLRSFDGPFQSAQTLQQLVENWELPDDYFAGQLRFIRNITPERVQEAAKKWLNPKDFTLSVGGDDRVVRQANWPLV</sequence>
<dbReference type="SUPFAM" id="SSF63411">
    <property type="entry name" value="LuxS/MPP-like metallohydrolase"/>
    <property type="match status" value="2"/>
</dbReference>
<comment type="caution">
    <text evidence="2">The sequence shown here is derived from an EMBL/GenBank/DDBJ whole genome shotgun (WGS) entry which is preliminary data.</text>
</comment>
<dbReference type="PATRIC" id="fig|1702214.3.peg.1593"/>
<dbReference type="AlphaFoldDB" id="A0A0Q4AZF2"/>
<organism evidence="2 3">
    <name type="scientific">Candidatus [Bacteroides] periocalifornicus</name>
    <dbReference type="NCBI Taxonomy" id="1702214"/>
    <lineage>
        <taxon>Bacteria</taxon>
        <taxon>Pseudomonadati</taxon>
        <taxon>Bacteroidota</taxon>
    </lineage>
</organism>
<accession>A0A0Q4AZF2</accession>
<dbReference type="InterPro" id="IPR011249">
    <property type="entry name" value="Metalloenz_LuxS/M16"/>
</dbReference>
<protein>
    <recommendedName>
        <fullName evidence="1">Peptidase M16 C-terminal domain-containing protein</fullName>
    </recommendedName>
</protein>
<dbReference type="STRING" id="1702214.AL399_08155"/>
<dbReference type="GO" id="GO:0046872">
    <property type="term" value="F:metal ion binding"/>
    <property type="evidence" value="ECO:0007669"/>
    <property type="project" value="InterPro"/>
</dbReference>
<evidence type="ECO:0000313" key="3">
    <source>
        <dbReference type="Proteomes" id="UP000054172"/>
    </source>
</evidence>
<dbReference type="Pfam" id="PF05193">
    <property type="entry name" value="Peptidase_M16_C"/>
    <property type="match status" value="1"/>
</dbReference>
<gene>
    <name evidence="2" type="ORF">AL399_08155</name>
</gene>